<dbReference type="GO" id="GO:0005524">
    <property type="term" value="F:ATP binding"/>
    <property type="evidence" value="ECO:0007669"/>
    <property type="project" value="UniProtKB-KW"/>
</dbReference>
<feature type="domain" description="MGS-like" evidence="5">
    <location>
        <begin position="1"/>
        <end position="116"/>
    </location>
</feature>
<reference evidence="6" key="1">
    <citation type="journal article" date="2020" name="mSystems">
        <title>Genome- and Community-Level Interaction Insights into Carbon Utilization and Element Cycling Functions of Hydrothermarchaeota in Hydrothermal Sediment.</title>
        <authorList>
            <person name="Zhou Z."/>
            <person name="Liu Y."/>
            <person name="Xu W."/>
            <person name="Pan J."/>
            <person name="Luo Z.H."/>
            <person name="Li M."/>
        </authorList>
    </citation>
    <scope>NUCLEOTIDE SEQUENCE [LARGE SCALE GENOMIC DNA]</scope>
    <source>
        <strain evidence="6">HyVt-45</strain>
    </source>
</reference>
<keyword evidence="3" id="KW-0547">Nucleotide-binding</keyword>
<dbReference type="InterPro" id="IPR033937">
    <property type="entry name" value="MGS_CPS_CarB"/>
</dbReference>
<evidence type="ECO:0000256" key="4">
    <source>
        <dbReference type="ARBA" id="ARBA00022840"/>
    </source>
</evidence>
<keyword evidence="2 6" id="KW-0436">Ligase</keyword>
<protein>
    <recommendedName>
        <fullName evidence="1">carbamoyl-phosphate synthase (glutamine-hydrolyzing)</fullName>
        <ecNumber evidence="1">6.3.5.5</ecNumber>
    </recommendedName>
</protein>
<dbReference type="EC" id="6.3.5.5" evidence="1"/>
<evidence type="ECO:0000256" key="1">
    <source>
        <dbReference type="ARBA" id="ARBA00012738"/>
    </source>
</evidence>
<name>A0A7V1I4E8_DESA2</name>
<comment type="caution">
    <text evidence="6">The sequence shown here is derived from an EMBL/GenBank/DDBJ whole genome shotgun (WGS) entry which is preliminary data.</text>
</comment>
<sequence>VPIAKKLHQLGFKLAATRGTANYLKKAGLPVETVHKVREKRPDVVDHIKNHAFSLVINARFGQESSEVAPLIRKTALLCGVPYATTLAGARAMVDGIEALLKGKGSVKCLQEYHEL</sequence>
<feature type="non-terminal residue" evidence="6">
    <location>
        <position position="1"/>
    </location>
</feature>
<dbReference type="Pfam" id="PF02142">
    <property type="entry name" value="MGS"/>
    <property type="match status" value="1"/>
</dbReference>
<keyword evidence="4" id="KW-0067">ATP-binding</keyword>
<dbReference type="PROSITE" id="PS51855">
    <property type="entry name" value="MGS"/>
    <property type="match status" value="1"/>
</dbReference>
<dbReference type="PANTHER" id="PTHR11405">
    <property type="entry name" value="CARBAMOYLTRANSFERASE FAMILY MEMBER"/>
    <property type="match status" value="1"/>
</dbReference>
<dbReference type="PANTHER" id="PTHR11405:SF53">
    <property type="entry name" value="CARBAMOYL-PHOSPHATE SYNTHASE [AMMONIA], MITOCHONDRIAL"/>
    <property type="match status" value="1"/>
</dbReference>
<proteinExistence type="predicted"/>
<evidence type="ECO:0000256" key="2">
    <source>
        <dbReference type="ARBA" id="ARBA00022598"/>
    </source>
</evidence>
<gene>
    <name evidence="6" type="primary">carB</name>
    <name evidence="6" type="ORF">ENJ03_02935</name>
</gene>
<dbReference type="Proteomes" id="UP000886268">
    <property type="component" value="Unassembled WGS sequence"/>
</dbReference>
<evidence type="ECO:0000313" key="6">
    <source>
        <dbReference type="EMBL" id="HEB74157.1"/>
    </source>
</evidence>
<organism evidence="6">
    <name type="scientific">Desulfofervidus auxilii</name>
    <dbReference type="NCBI Taxonomy" id="1621989"/>
    <lineage>
        <taxon>Bacteria</taxon>
        <taxon>Pseudomonadati</taxon>
        <taxon>Thermodesulfobacteriota</taxon>
        <taxon>Candidatus Desulfofervidia</taxon>
        <taxon>Candidatus Desulfofervidales</taxon>
        <taxon>Candidatus Desulfofervidaceae</taxon>
        <taxon>Candidatus Desulfofervidus</taxon>
    </lineage>
</organism>
<accession>A0A7V1I4E8</accession>
<dbReference type="SUPFAM" id="SSF52335">
    <property type="entry name" value="Methylglyoxal synthase-like"/>
    <property type="match status" value="1"/>
</dbReference>
<evidence type="ECO:0000259" key="5">
    <source>
        <dbReference type="PROSITE" id="PS51855"/>
    </source>
</evidence>
<dbReference type="InterPro" id="IPR036914">
    <property type="entry name" value="MGS-like_dom_sf"/>
</dbReference>
<dbReference type="CDD" id="cd01424">
    <property type="entry name" value="MGS_CPS_II"/>
    <property type="match status" value="1"/>
</dbReference>
<dbReference type="InterPro" id="IPR011607">
    <property type="entry name" value="MGS-like_dom"/>
</dbReference>
<dbReference type="SMART" id="SM00851">
    <property type="entry name" value="MGS"/>
    <property type="match status" value="1"/>
</dbReference>
<dbReference type="EMBL" id="DRKW01000167">
    <property type="protein sequence ID" value="HEB74157.1"/>
    <property type="molecule type" value="Genomic_DNA"/>
</dbReference>
<dbReference type="AlphaFoldDB" id="A0A7V1I4E8"/>
<dbReference type="Gene3D" id="3.40.50.1380">
    <property type="entry name" value="Methylglyoxal synthase-like domain"/>
    <property type="match status" value="1"/>
</dbReference>
<dbReference type="GO" id="GO:0005737">
    <property type="term" value="C:cytoplasm"/>
    <property type="evidence" value="ECO:0007669"/>
    <property type="project" value="TreeGrafter"/>
</dbReference>
<evidence type="ECO:0000256" key="3">
    <source>
        <dbReference type="ARBA" id="ARBA00022741"/>
    </source>
</evidence>
<dbReference type="GO" id="GO:0006541">
    <property type="term" value="P:glutamine metabolic process"/>
    <property type="evidence" value="ECO:0007669"/>
    <property type="project" value="TreeGrafter"/>
</dbReference>
<dbReference type="GO" id="GO:0004088">
    <property type="term" value="F:carbamoyl-phosphate synthase (glutamine-hydrolyzing) activity"/>
    <property type="evidence" value="ECO:0007669"/>
    <property type="project" value="UniProtKB-EC"/>
</dbReference>